<dbReference type="PANTHER" id="PTHR34039">
    <property type="entry name" value="UPF0102 PROTEIN YRAN"/>
    <property type="match status" value="1"/>
</dbReference>
<dbReference type="Pfam" id="PF02021">
    <property type="entry name" value="UPF0102"/>
    <property type="match status" value="1"/>
</dbReference>
<comment type="similarity">
    <text evidence="1 2">Belongs to the UPF0102 family.</text>
</comment>
<dbReference type="InterPro" id="IPR011335">
    <property type="entry name" value="Restrct_endonuc-II-like"/>
</dbReference>
<evidence type="ECO:0000313" key="4">
    <source>
        <dbReference type="Proteomes" id="UP000197717"/>
    </source>
</evidence>
<dbReference type="SUPFAM" id="SSF52980">
    <property type="entry name" value="Restriction endonuclease-like"/>
    <property type="match status" value="1"/>
</dbReference>
<dbReference type="Gene3D" id="3.40.1350.10">
    <property type="match status" value="1"/>
</dbReference>
<dbReference type="NCBIfam" id="NF009150">
    <property type="entry name" value="PRK12497.1-3"/>
    <property type="match status" value="1"/>
</dbReference>
<reference evidence="3 4" key="1">
    <citation type="submission" date="2017-06" db="EMBL/GenBank/DDBJ databases">
        <title>Complete genome sequence of Idiomarina piscisalsi strain 10PY1A isolated from soil of Soudi Arabia.</title>
        <authorList>
            <person name="Kim M.-C."/>
            <person name="Jung B.K."/>
            <person name="Budiyanto F."/>
            <person name="Nzila A."/>
            <person name="Shin J.-H."/>
        </authorList>
    </citation>
    <scope>NUCLEOTIDE SEQUENCE [LARGE SCALE GENOMIC DNA]</scope>
    <source>
        <strain evidence="3 4">10PY1A</strain>
    </source>
</reference>
<dbReference type="NCBIfam" id="TIGR00252">
    <property type="entry name" value="YraN family protein"/>
    <property type="match status" value="1"/>
</dbReference>
<dbReference type="InterPro" id="IPR003509">
    <property type="entry name" value="UPF0102_YraN-like"/>
</dbReference>
<dbReference type="EMBL" id="CP022133">
    <property type="protein sequence ID" value="ASG66551.1"/>
    <property type="molecule type" value="Genomic_DNA"/>
</dbReference>
<accession>A0ABN5ARV8</accession>
<proteinExistence type="inferred from homology"/>
<dbReference type="PANTHER" id="PTHR34039:SF1">
    <property type="entry name" value="UPF0102 PROTEIN YRAN"/>
    <property type="match status" value="1"/>
</dbReference>
<dbReference type="InterPro" id="IPR011856">
    <property type="entry name" value="tRNA_endonuc-like_dom_sf"/>
</dbReference>
<sequence>MQEKVAGNKAEALAKTFLSQHDIDTIQENYRIDGGEVDLIARDKNYWVFVEVKYRTNEKFASILEQITPQQCRRIRYTARHYLMTHNIDEHTSAIRFDVIGISGSSTEIEWIKDAF</sequence>
<name>A0ABN5ARV8_9GAMM</name>
<dbReference type="HAMAP" id="MF_00048">
    <property type="entry name" value="UPF0102"/>
    <property type="match status" value="1"/>
</dbReference>
<evidence type="ECO:0000256" key="1">
    <source>
        <dbReference type="ARBA" id="ARBA00006738"/>
    </source>
</evidence>
<gene>
    <name evidence="3" type="ORF">CEW91_10555</name>
</gene>
<organism evidence="3 4">
    <name type="scientific">Idiomarina piscisalsi</name>
    <dbReference type="NCBI Taxonomy" id="1096243"/>
    <lineage>
        <taxon>Bacteria</taxon>
        <taxon>Pseudomonadati</taxon>
        <taxon>Pseudomonadota</taxon>
        <taxon>Gammaproteobacteria</taxon>
        <taxon>Alteromonadales</taxon>
        <taxon>Idiomarinaceae</taxon>
        <taxon>Idiomarina</taxon>
    </lineage>
</organism>
<protein>
    <recommendedName>
        <fullName evidence="2">UPF0102 protein CEW91_10555</fullName>
    </recommendedName>
</protein>
<dbReference type="Proteomes" id="UP000197717">
    <property type="component" value="Chromosome"/>
</dbReference>
<dbReference type="RefSeq" id="WP_088768906.1">
    <property type="nucleotide sequence ID" value="NZ_CP022133.1"/>
</dbReference>
<evidence type="ECO:0000313" key="3">
    <source>
        <dbReference type="EMBL" id="ASG66551.1"/>
    </source>
</evidence>
<keyword evidence="4" id="KW-1185">Reference proteome</keyword>
<evidence type="ECO:0000256" key="2">
    <source>
        <dbReference type="HAMAP-Rule" id="MF_00048"/>
    </source>
</evidence>